<dbReference type="AlphaFoldDB" id="A0A6G1IJG7"/>
<evidence type="ECO:0000313" key="3">
    <source>
        <dbReference type="Proteomes" id="UP000799291"/>
    </source>
</evidence>
<keyword evidence="3" id="KW-1185">Reference proteome</keyword>
<feature type="compositionally biased region" description="Acidic residues" evidence="1">
    <location>
        <begin position="131"/>
        <end position="140"/>
    </location>
</feature>
<name>A0A6G1IJG7_9PLEO</name>
<dbReference type="PANTHER" id="PTHR36681">
    <property type="entry name" value="NUCLEAR GTPASE, GERMINAL CENTER-ASSOCIATED, TANDEM DUPLICATE 3"/>
    <property type="match status" value="1"/>
</dbReference>
<evidence type="ECO:0000256" key="1">
    <source>
        <dbReference type="SAM" id="MobiDB-lite"/>
    </source>
</evidence>
<accession>A0A6G1IJG7</accession>
<dbReference type="OrthoDB" id="3598281at2759"/>
<reference evidence="2" key="1">
    <citation type="journal article" date="2020" name="Stud. Mycol.">
        <title>101 Dothideomycetes genomes: a test case for predicting lifestyles and emergence of pathogens.</title>
        <authorList>
            <person name="Haridas S."/>
            <person name="Albert R."/>
            <person name="Binder M."/>
            <person name="Bloem J."/>
            <person name="Labutti K."/>
            <person name="Salamov A."/>
            <person name="Andreopoulos B."/>
            <person name="Baker S."/>
            <person name="Barry K."/>
            <person name="Bills G."/>
            <person name="Bluhm B."/>
            <person name="Cannon C."/>
            <person name="Castanera R."/>
            <person name="Culley D."/>
            <person name="Daum C."/>
            <person name="Ezra D."/>
            <person name="Gonzalez J."/>
            <person name="Henrissat B."/>
            <person name="Kuo A."/>
            <person name="Liang C."/>
            <person name="Lipzen A."/>
            <person name="Lutzoni F."/>
            <person name="Magnuson J."/>
            <person name="Mondo S."/>
            <person name="Nolan M."/>
            <person name="Ohm R."/>
            <person name="Pangilinan J."/>
            <person name="Park H.-J."/>
            <person name="Ramirez L."/>
            <person name="Alfaro M."/>
            <person name="Sun H."/>
            <person name="Tritt A."/>
            <person name="Yoshinaga Y."/>
            <person name="Zwiers L.-H."/>
            <person name="Turgeon B."/>
            <person name="Goodwin S."/>
            <person name="Spatafora J."/>
            <person name="Crous P."/>
            <person name="Grigoriev I."/>
        </authorList>
    </citation>
    <scope>NUCLEOTIDE SEQUENCE</scope>
    <source>
        <strain evidence="2">CBS 122367</strain>
    </source>
</reference>
<organism evidence="2 3">
    <name type="scientific">Lentithecium fluviatile CBS 122367</name>
    <dbReference type="NCBI Taxonomy" id="1168545"/>
    <lineage>
        <taxon>Eukaryota</taxon>
        <taxon>Fungi</taxon>
        <taxon>Dikarya</taxon>
        <taxon>Ascomycota</taxon>
        <taxon>Pezizomycotina</taxon>
        <taxon>Dothideomycetes</taxon>
        <taxon>Pleosporomycetidae</taxon>
        <taxon>Pleosporales</taxon>
        <taxon>Massarineae</taxon>
        <taxon>Lentitheciaceae</taxon>
        <taxon>Lentithecium</taxon>
    </lineage>
</organism>
<gene>
    <name evidence="2" type="ORF">K458DRAFT_446566</name>
</gene>
<protein>
    <submittedName>
        <fullName evidence="2">Uncharacterized protein</fullName>
    </submittedName>
</protein>
<feature type="region of interest" description="Disordered" evidence="1">
    <location>
        <begin position="126"/>
        <end position="147"/>
    </location>
</feature>
<dbReference type="EMBL" id="MU005614">
    <property type="protein sequence ID" value="KAF2678130.1"/>
    <property type="molecule type" value="Genomic_DNA"/>
</dbReference>
<dbReference type="PANTHER" id="PTHR36681:SF3">
    <property type="entry name" value="NUCLEAR GTPASE, GERMINAL CENTER-ASSOCIATED, TANDEM DUPLICATE 3"/>
    <property type="match status" value="1"/>
</dbReference>
<proteinExistence type="predicted"/>
<evidence type="ECO:0000313" key="2">
    <source>
        <dbReference type="EMBL" id="KAF2678130.1"/>
    </source>
</evidence>
<sequence>MTIEKFPEYLKTHKVVNKYDPSKGPKLPHPWREMDKAEALDGMPENDKELDHLFRTANTLAKVERSPAIKVALVGFSADGAACTSAVIGYAHFPGGEEDEDVKFFARIELLNAEKREEIKEHARPFHYYHDEDDDSEDEDAPRSKKCGCDESDRCAKDTAEDVFVTLFGSMEKCETAIAKLDRKSEGIAQFCRKDQKDLIKKISPVLTKVKGRISFQHNLLEQGLELVDVPVRHAKEVKVFDVELIFGDTIRIASNDSVINNARAAATVRGATSVKLVATKIDPISPNQLDQCTGLPYDQIKEMIQITEAEENRADAEEDWVVDDIFSKHQIYLKRHLVQVKVFDRSKHIDEELATKFPSRSPADNPEVFHASASNHMDWIKKPELRFNEQPPLSPHLTGLPGIRRFLRIVADTDRDTRFRDLTEAFDGIRQEFIKQLRSQTKSTFEDLSKNGVAKTQADTDVYKHLVDKRLRKQWVALPGVIPKGASKARDLQEGCNWNQEITDILAPGLNKWFLYHTKCMKTIALALRQALDHAHQQTIRMMEKSPANLVVEKAKKKWEDFRPKMKAKLSVLMSNIDRLERRSVLWATMQNRRENNLVAKITTSKYKGKTRYFTPRIAFQKEFFLKLTIRADTHLVDDLISRFQKEFDRALDNVLDEHFEDMDKLLEGFSEMLRNQPTVDYTITPLGEDMRKRLEGSPFLLRRDASAEDTGETVGELFDRISKRRWAGGPNTQRVRIKEN</sequence>
<dbReference type="Proteomes" id="UP000799291">
    <property type="component" value="Unassembled WGS sequence"/>
</dbReference>